<dbReference type="RefSeq" id="WP_057183404.1">
    <property type="nucleotide sequence ID" value="NZ_BDQM01000006.1"/>
</dbReference>
<dbReference type="PROSITE" id="PS51257">
    <property type="entry name" value="PROKAR_LIPOPROTEIN"/>
    <property type="match status" value="1"/>
</dbReference>
<evidence type="ECO:0000313" key="2">
    <source>
        <dbReference type="Proteomes" id="UP000197068"/>
    </source>
</evidence>
<sequence length="253" mass="27537">MIRINTAMTLLMVLFLAGCSNGGVYVSLSNTRLDNPEVSSKPLQVNLAWSNGNRKYLMIEKIAEGDYGNEGTGFVRASITTIPGLALSVNDGAGSVLHFAAKYQFYGQYSDQSKTGNISQAITLGYEKKKTKGTSTTGIESDYGYTYDDDSSWQHNTGIYDVAWIVGYKLSPHNIIYGGPFYQWGTLKGSKNFSSGVSKNLNSNGSSIGANIAIEHRFTYGLGVGAELLYSSSNWAGYHSSDSAFNFKVDFQF</sequence>
<protein>
    <recommendedName>
        <fullName evidence="3">Lipoprotein</fullName>
    </recommendedName>
</protein>
<evidence type="ECO:0008006" key="3">
    <source>
        <dbReference type="Google" id="ProtNLM"/>
    </source>
</evidence>
<gene>
    <name evidence="1" type="ORF">MTCD1_01159</name>
</gene>
<evidence type="ECO:0000313" key="1">
    <source>
        <dbReference type="EMBL" id="GAW95556.1"/>
    </source>
</evidence>
<accession>A0ABQ0MT69</accession>
<comment type="caution">
    <text evidence="1">The sequence shown here is derived from an EMBL/GenBank/DDBJ whole genome shotgun (WGS) entry which is preliminary data.</text>
</comment>
<organism evidence="1 2">
    <name type="scientific">Colwellia marinimaniae</name>
    <dbReference type="NCBI Taxonomy" id="1513592"/>
    <lineage>
        <taxon>Bacteria</taxon>
        <taxon>Pseudomonadati</taxon>
        <taxon>Pseudomonadota</taxon>
        <taxon>Gammaproteobacteria</taxon>
        <taxon>Alteromonadales</taxon>
        <taxon>Colwelliaceae</taxon>
        <taxon>Colwellia</taxon>
    </lineage>
</organism>
<name>A0ABQ0MT69_9GAMM</name>
<proteinExistence type="predicted"/>
<dbReference type="Proteomes" id="UP000197068">
    <property type="component" value="Unassembled WGS sequence"/>
</dbReference>
<reference evidence="1 2" key="1">
    <citation type="submission" date="2017-06" db="EMBL/GenBank/DDBJ databases">
        <title>Whole Genome Sequences of Colwellia marinimaniae MTCD1.</title>
        <authorList>
            <person name="Kusumoto H."/>
            <person name="Inoue M."/>
            <person name="Tanikawa K."/>
            <person name="Maeji H."/>
            <person name="Cameron J.H."/>
            <person name="Bartlett D.H."/>
        </authorList>
    </citation>
    <scope>NUCLEOTIDE SEQUENCE [LARGE SCALE GENOMIC DNA]</scope>
    <source>
        <strain evidence="1 2">MTCD1</strain>
    </source>
</reference>
<dbReference type="EMBL" id="BDQM01000006">
    <property type="protein sequence ID" value="GAW95556.1"/>
    <property type="molecule type" value="Genomic_DNA"/>
</dbReference>
<keyword evidence="2" id="KW-1185">Reference proteome</keyword>